<dbReference type="STRING" id="1524460.IX84_27780"/>
<proteinExistence type="predicted"/>
<evidence type="ECO:0008006" key="3">
    <source>
        <dbReference type="Google" id="ProtNLM"/>
    </source>
</evidence>
<keyword evidence="2" id="KW-1185">Reference proteome</keyword>
<dbReference type="OrthoDB" id="1523452at2"/>
<accession>A0A098S2E8</accession>
<dbReference type="AlphaFoldDB" id="A0A098S2E8"/>
<dbReference type="Pfam" id="PF08889">
    <property type="entry name" value="WbqC"/>
    <property type="match status" value="1"/>
</dbReference>
<dbReference type="InterPro" id="IPR014985">
    <property type="entry name" value="WbqC"/>
</dbReference>
<comment type="caution">
    <text evidence="1">The sequence shown here is derived from an EMBL/GenBank/DDBJ whole genome shotgun (WGS) entry which is preliminary data.</text>
</comment>
<reference evidence="1 2" key="1">
    <citation type="journal article" date="2014" name="Int. J. Syst. Evol. Microbiol.">
        <title>Phaeodactylibacter xiamenensis gen. nov., sp. nov., a member of the family Saprospiraceae isolated from the marine alga Phaeodactylum tricornutum.</title>
        <authorList>
            <person name="Chen Z.Jr."/>
            <person name="Lei X."/>
            <person name="Lai Q."/>
            <person name="Li Y."/>
            <person name="Zhang B."/>
            <person name="Zhang J."/>
            <person name="Zhang H."/>
            <person name="Yang L."/>
            <person name="Zheng W."/>
            <person name="Tian Y."/>
            <person name="Yu Z."/>
            <person name="Xu H.Jr."/>
            <person name="Zheng T."/>
        </authorList>
    </citation>
    <scope>NUCLEOTIDE SEQUENCE [LARGE SCALE GENOMIC DNA]</scope>
    <source>
        <strain evidence="1 2">KD52</strain>
    </source>
</reference>
<dbReference type="RefSeq" id="WP_044228331.1">
    <property type="nucleotide sequence ID" value="NZ_JBKAGJ010000004.1"/>
</dbReference>
<protein>
    <recommendedName>
        <fullName evidence="3">WbqC-like protein</fullName>
    </recommendedName>
</protein>
<evidence type="ECO:0000313" key="1">
    <source>
        <dbReference type="EMBL" id="KGE85312.1"/>
    </source>
</evidence>
<sequence length="213" mass="24524">MTNLSVLIEAQYLPPVQYFSVLAQVKTVYLEAQEHYQKRSYRNRAHLAGANGQMLLSVPLKKGKHQQMPIHQVKVDYKKPWFGEHWHSIKSAYGKSPFFEFYAEPIEAILRSKPDKLFDLNRALLLQLLRTLQLEVDIRETADYGAVPEGTLDLRQAIHPKHPKLDFAPLPYPQVFQERHGFIPNLSILDLLFCTGPQAPLLLKQFADQNPIV</sequence>
<name>A0A098S2E8_9BACT</name>
<dbReference type="EMBL" id="JPOS01000090">
    <property type="protein sequence ID" value="KGE85312.1"/>
    <property type="molecule type" value="Genomic_DNA"/>
</dbReference>
<gene>
    <name evidence="1" type="ORF">IX84_27780</name>
</gene>
<dbReference type="Proteomes" id="UP000029736">
    <property type="component" value="Unassembled WGS sequence"/>
</dbReference>
<evidence type="ECO:0000313" key="2">
    <source>
        <dbReference type="Proteomes" id="UP000029736"/>
    </source>
</evidence>
<organism evidence="1 2">
    <name type="scientific">Phaeodactylibacter xiamenensis</name>
    <dbReference type="NCBI Taxonomy" id="1524460"/>
    <lineage>
        <taxon>Bacteria</taxon>
        <taxon>Pseudomonadati</taxon>
        <taxon>Bacteroidota</taxon>
        <taxon>Saprospiria</taxon>
        <taxon>Saprospirales</taxon>
        <taxon>Haliscomenobacteraceae</taxon>
        <taxon>Phaeodactylibacter</taxon>
    </lineage>
</organism>